<dbReference type="InterPro" id="IPR016161">
    <property type="entry name" value="Ald_DH/histidinol_DH"/>
</dbReference>
<dbReference type="GO" id="GO:0016620">
    <property type="term" value="F:oxidoreductase activity, acting on the aldehyde or oxo group of donors, NAD or NADP as acceptor"/>
    <property type="evidence" value="ECO:0007669"/>
    <property type="project" value="InterPro"/>
</dbReference>
<dbReference type="FunFam" id="3.40.309.10:FF:000009">
    <property type="entry name" value="Aldehyde dehydrogenase A"/>
    <property type="match status" value="1"/>
</dbReference>
<dbReference type="AlphaFoldDB" id="A0A1Y2EMK1"/>
<dbReference type="PROSITE" id="PS00687">
    <property type="entry name" value="ALDEHYDE_DEHYDR_GLU"/>
    <property type="match status" value="1"/>
</dbReference>
<reference evidence="6 7" key="1">
    <citation type="submission" date="2016-07" db="EMBL/GenBank/DDBJ databases">
        <title>Pervasive Adenine N6-methylation of Active Genes in Fungi.</title>
        <authorList>
            <consortium name="DOE Joint Genome Institute"/>
            <person name="Mondo S.J."/>
            <person name="Dannebaum R.O."/>
            <person name="Kuo R.C."/>
            <person name="Labutti K."/>
            <person name="Haridas S."/>
            <person name="Kuo A."/>
            <person name="Salamov A."/>
            <person name="Ahrendt S.R."/>
            <person name="Lipzen A."/>
            <person name="Sullivan W."/>
            <person name="Andreopoulos W.B."/>
            <person name="Clum A."/>
            <person name="Lindquist E."/>
            <person name="Daum C."/>
            <person name="Ramamoorthy G.K."/>
            <person name="Gryganskyi A."/>
            <person name="Culley D."/>
            <person name="Magnuson J.K."/>
            <person name="James T.Y."/>
            <person name="O'Malley M.A."/>
            <person name="Stajich J.E."/>
            <person name="Spatafora J.W."/>
            <person name="Visel A."/>
            <person name="Grigoriev I.V."/>
        </authorList>
    </citation>
    <scope>NUCLEOTIDE SEQUENCE [LARGE SCALE GENOMIC DNA]</scope>
    <source>
        <strain evidence="6 7">62-1032</strain>
    </source>
</reference>
<evidence type="ECO:0000256" key="4">
    <source>
        <dbReference type="RuleBase" id="RU003345"/>
    </source>
</evidence>
<dbReference type="Proteomes" id="UP000193467">
    <property type="component" value="Unassembled WGS sequence"/>
</dbReference>
<dbReference type="STRING" id="106004.A0A1Y2EMK1"/>
<dbReference type="Gene3D" id="3.40.605.10">
    <property type="entry name" value="Aldehyde Dehydrogenase, Chain A, domain 1"/>
    <property type="match status" value="1"/>
</dbReference>
<dbReference type="InterPro" id="IPR016163">
    <property type="entry name" value="Ald_DH_C"/>
</dbReference>
<sequence length="484" mass="52235">MSALYDAEAQKSAASDDKVQRTISPITGQAIIERPLPSSNAELDSILAASHAAHLSWRKVSLAERKAIVIKAVSHLSARAPELAQEITEQMGRPIRYTQSEVATFEDRALWLVNKAEKALADEGVDEGRPEGLKRVIRRAPVGVTLLVGAWNFPYMIQVNALIPSLLAGNSVLLKPSPQTPTSSERILESFLAAGLPKDLAQVLHLTPPQMDYLVAHPLIPFVSFTGSVANGKRVEQTAAASKGTGFKSVGLELGGKDAAYVREDSDPAYAAENIVDGAMFNSGQSCCAIERVYVHEKIYDAFVEEVVKVVKDYVLGDPREEATTLGPVVSLRSAALIRSHIAEAVSKGAKALIPESHFAEAKEGTTYVAPQVLIDVDHSMKVMSEETFGPVVGIMKVKSDEEALKLINDSPYGLTGSIWTKDEAAFAALVDEVETGTVFMNRCDYLDPALPWTGVKDSGRGISLSRYGFDAVTRAKSIHVRPL</sequence>
<evidence type="ECO:0000259" key="5">
    <source>
        <dbReference type="Pfam" id="PF00171"/>
    </source>
</evidence>
<keyword evidence="2 4" id="KW-0560">Oxidoreductase</keyword>
<dbReference type="CDD" id="cd07102">
    <property type="entry name" value="ALDH_EDX86601"/>
    <property type="match status" value="1"/>
</dbReference>
<keyword evidence="7" id="KW-1185">Reference proteome</keyword>
<dbReference type="InParanoid" id="A0A1Y2EMK1"/>
<dbReference type="PANTHER" id="PTHR11699">
    <property type="entry name" value="ALDEHYDE DEHYDROGENASE-RELATED"/>
    <property type="match status" value="1"/>
</dbReference>
<dbReference type="OrthoDB" id="310895at2759"/>
<dbReference type="InterPro" id="IPR015590">
    <property type="entry name" value="Aldehyde_DH_dom"/>
</dbReference>
<evidence type="ECO:0000313" key="7">
    <source>
        <dbReference type="Proteomes" id="UP000193467"/>
    </source>
</evidence>
<evidence type="ECO:0000256" key="3">
    <source>
        <dbReference type="PROSITE-ProRule" id="PRU10007"/>
    </source>
</evidence>
<dbReference type="SUPFAM" id="SSF53720">
    <property type="entry name" value="ALDH-like"/>
    <property type="match status" value="1"/>
</dbReference>
<dbReference type="EMBL" id="MCGR01000050">
    <property type="protein sequence ID" value="ORY72749.1"/>
    <property type="molecule type" value="Genomic_DNA"/>
</dbReference>
<comment type="similarity">
    <text evidence="1 4">Belongs to the aldehyde dehydrogenase family.</text>
</comment>
<feature type="active site" evidence="3">
    <location>
        <position position="253"/>
    </location>
</feature>
<protein>
    <submittedName>
        <fullName evidence="6">Succinate semialdehyde dehydrogenase</fullName>
    </submittedName>
</protein>
<comment type="caution">
    <text evidence="6">The sequence shown here is derived from an EMBL/GenBank/DDBJ whole genome shotgun (WGS) entry which is preliminary data.</text>
</comment>
<evidence type="ECO:0000256" key="2">
    <source>
        <dbReference type="ARBA" id="ARBA00023002"/>
    </source>
</evidence>
<gene>
    <name evidence="6" type="ORF">BCR35DRAFT_354310</name>
</gene>
<feature type="domain" description="Aldehyde dehydrogenase" evidence="5">
    <location>
        <begin position="16"/>
        <end position="479"/>
    </location>
</feature>
<dbReference type="InterPro" id="IPR029510">
    <property type="entry name" value="Ald_DH_CS_GLU"/>
</dbReference>
<evidence type="ECO:0000313" key="6">
    <source>
        <dbReference type="EMBL" id="ORY72749.1"/>
    </source>
</evidence>
<proteinExistence type="inferred from homology"/>
<name>A0A1Y2EMK1_9BASI</name>
<dbReference type="InterPro" id="IPR016162">
    <property type="entry name" value="Ald_DH_N"/>
</dbReference>
<dbReference type="Gene3D" id="3.40.309.10">
    <property type="entry name" value="Aldehyde Dehydrogenase, Chain A, domain 2"/>
    <property type="match status" value="1"/>
</dbReference>
<dbReference type="Pfam" id="PF00171">
    <property type="entry name" value="Aldedh"/>
    <property type="match status" value="1"/>
</dbReference>
<evidence type="ECO:0000256" key="1">
    <source>
        <dbReference type="ARBA" id="ARBA00009986"/>
    </source>
</evidence>
<accession>A0A1Y2EMK1</accession>
<organism evidence="6 7">
    <name type="scientific">Leucosporidium creatinivorum</name>
    <dbReference type="NCBI Taxonomy" id="106004"/>
    <lineage>
        <taxon>Eukaryota</taxon>
        <taxon>Fungi</taxon>
        <taxon>Dikarya</taxon>
        <taxon>Basidiomycota</taxon>
        <taxon>Pucciniomycotina</taxon>
        <taxon>Microbotryomycetes</taxon>
        <taxon>Leucosporidiales</taxon>
        <taxon>Leucosporidium</taxon>
    </lineage>
</organism>